<feature type="transmembrane region" description="Helical" evidence="1">
    <location>
        <begin position="39"/>
        <end position="58"/>
    </location>
</feature>
<feature type="transmembrane region" description="Helical" evidence="1">
    <location>
        <begin position="6"/>
        <end position="27"/>
    </location>
</feature>
<keyword evidence="1" id="KW-0472">Membrane</keyword>
<accession>A0ABW6QUV4</accession>
<proteinExistence type="predicted"/>
<evidence type="ECO:0000313" key="4">
    <source>
        <dbReference type="Proteomes" id="UP001601948"/>
    </source>
</evidence>
<evidence type="ECO:0000313" key="3">
    <source>
        <dbReference type="EMBL" id="MFF3225023.1"/>
    </source>
</evidence>
<feature type="domain" description="DUF6545" evidence="2">
    <location>
        <begin position="220"/>
        <end position="346"/>
    </location>
</feature>
<evidence type="ECO:0000256" key="1">
    <source>
        <dbReference type="SAM" id="Phobius"/>
    </source>
</evidence>
<keyword evidence="1" id="KW-0812">Transmembrane</keyword>
<keyword evidence="4" id="KW-1185">Reference proteome</keyword>
<reference evidence="3 4" key="1">
    <citation type="submission" date="2024-10" db="EMBL/GenBank/DDBJ databases">
        <title>The Natural Products Discovery Center: Release of the First 8490 Sequenced Strains for Exploring Actinobacteria Biosynthetic Diversity.</title>
        <authorList>
            <person name="Kalkreuter E."/>
            <person name="Kautsar S.A."/>
            <person name="Yang D."/>
            <person name="Bader C.D."/>
            <person name="Teijaro C.N."/>
            <person name="Fluegel L."/>
            <person name="Davis C.M."/>
            <person name="Simpson J.R."/>
            <person name="Lauterbach L."/>
            <person name="Steele A.D."/>
            <person name="Gui C."/>
            <person name="Meng S."/>
            <person name="Li G."/>
            <person name="Viehrig K."/>
            <person name="Ye F."/>
            <person name="Su P."/>
            <person name="Kiefer A.F."/>
            <person name="Nichols A."/>
            <person name="Cepeda A.J."/>
            <person name="Yan W."/>
            <person name="Fan B."/>
            <person name="Jiang Y."/>
            <person name="Adhikari A."/>
            <person name="Zheng C.-J."/>
            <person name="Schuster L."/>
            <person name="Cowan T.M."/>
            <person name="Smanski M.J."/>
            <person name="Chevrette M.G."/>
            <person name="De Carvalho L.P.S."/>
            <person name="Shen B."/>
        </authorList>
    </citation>
    <scope>NUCLEOTIDE SEQUENCE [LARGE SCALE GENOMIC DNA]</scope>
    <source>
        <strain evidence="3 4">NPDC003040</strain>
    </source>
</reference>
<dbReference type="EMBL" id="JBIAPI010000004">
    <property type="protein sequence ID" value="MFF3225023.1"/>
    <property type="molecule type" value="Genomic_DNA"/>
</dbReference>
<keyword evidence="1" id="KW-1133">Transmembrane helix</keyword>
<sequence length="365" mass="39357">MSDIPLWIVVPIAVIGISVVVGRWILVNETTLDRRINSALSWYVSALALYGSASTLHLDGLAPQLFLVGGVLAGANLYGFARTLADGDTAAAPLRQRRYHALAAAVAIAVLIGPPTLFTVVWLGCNLLGMVSGLFVALACVRELRTAGSSTTEKLAYWGLLVVVLYWELTGTVTIWRAMHGSAPQNAGIAWIAAAGVAFAILAGLIAVPLVLAIMALIGWDSSGRACRRLQPLWRDLTDAMPEVVLSHEQASEQESAPRLYRMTVEIQDAALHLRPYVPDLGTGQAIRPETGIADYALRLAYAVQIKARGNAFGYAADPERYAFPPPTGDRTSELQNLLELAREWPNARARAAAFAYVDQPRLHP</sequence>
<feature type="transmembrane region" description="Helical" evidence="1">
    <location>
        <begin position="64"/>
        <end position="81"/>
    </location>
</feature>
<gene>
    <name evidence="3" type="ORF">ACFYV7_19680</name>
</gene>
<dbReference type="NCBIfam" id="NF042915">
    <property type="entry name" value="MAB_1171c_fam"/>
    <property type="match status" value="1"/>
</dbReference>
<dbReference type="Pfam" id="PF20182">
    <property type="entry name" value="DUF6545"/>
    <property type="match status" value="1"/>
</dbReference>
<comment type="caution">
    <text evidence="3">The sequence shown here is derived from an EMBL/GenBank/DDBJ whole genome shotgun (WGS) entry which is preliminary data.</text>
</comment>
<dbReference type="InterPro" id="IPR046675">
    <property type="entry name" value="DUF6545"/>
</dbReference>
<feature type="transmembrane region" description="Helical" evidence="1">
    <location>
        <begin position="101"/>
        <end position="121"/>
    </location>
</feature>
<feature type="transmembrane region" description="Helical" evidence="1">
    <location>
        <begin position="156"/>
        <end position="176"/>
    </location>
</feature>
<dbReference type="RefSeq" id="WP_387719224.1">
    <property type="nucleotide sequence ID" value="NZ_JBIAPI010000004.1"/>
</dbReference>
<evidence type="ECO:0000259" key="2">
    <source>
        <dbReference type="Pfam" id="PF20182"/>
    </source>
</evidence>
<feature type="transmembrane region" description="Helical" evidence="1">
    <location>
        <begin position="127"/>
        <end position="144"/>
    </location>
</feature>
<organism evidence="3 4">
    <name type="scientific">Nocardia suismassiliense</name>
    <dbReference type="NCBI Taxonomy" id="2077092"/>
    <lineage>
        <taxon>Bacteria</taxon>
        <taxon>Bacillati</taxon>
        <taxon>Actinomycetota</taxon>
        <taxon>Actinomycetes</taxon>
        <taxon>Mycobacteriales</taxon>
        <taxon>Nocardiaceae</taxon>
        <taxon>Nocardia</taxon>
    </lineage>
</organism>
<dbReference type="Proteomes" id="UP001601948">
    <property type="component" value="Unassembled WGS sequence"/>
</dbReference>
<protein>
    <submittedName>
        <fullName evidence="3">MAB_1171c family putative transporter</fullName>
    </submittedName>
</protein>
<dbReference type="InterPro" id="IPR050039">
    <property type="entry name" value="MAB_1171c-like"/>
</dbReference>
<feature type="transmembrane region" description="Helical" evidence="1">
    <location>
        <begin position="188"/>
        <end position="220"/>
    </location>
</feature>
<name>A0ABW6QUV4_9NOCA</name>